<reference evidence="2" key="1">
    <citation type="submission" date="2020-05" db="EMBL/GenBank/DDBJ databases">
        <title>WGS assembly of Panicum virgatum.</title>
        <authorList>
            <person name="Lovell J.T."/>
            <person name="Jenkins J."/>
            <person name="Shu S."/>
            <person name="Juenger T.E."/>
            <person name="Schmutz J."/>
        </authorList>
    </citation>
    <scope>NUCLEOTIDE SEQUENCE</scope>
    <source>
        <strain evidence="2">AP13</strain>
    </source>
</reference>
<dbReference type="Proteomes" id="UP000823388">
    <property type="component" value="Chromosome 8K"/>
</dbReference>
<feature type="region of interest" description="Disordered" evidence="1">
    <location>
        <begin position="1"/>
        <end position="28"/>
    </location>
</feature>
<feature type="compositionally biased region" description="Low complexity" evidence="1">
    <location>
        <begin position="14"/>
        <end position="28"/>
    </location>
</feature>
<protein>
    <submittedName>
        <fullName evidence="2">Uncharacterized protein</fullName>
    </submittedName>
</protein>
<evidence type="ECO:0000313" key="3">
    <source>
        <dbReference type="Proteomes" id="UP000823388"/>
    </source>
</evidence>
<dbReference type="AlphaFoldDB" id="A0A8T0PE73"/>
<dbReference type="EMBL" id="CM029051">
    <property type="protein sequence ID" value="KAG2560431.1"/>
    <property type="molecule type" value="Genomic_DNA"/>
</dbReference>
<keyword evidence="3" id="KW-1185">Reference proteome</keyword>
<feature type="region of interest" description="Disordered" evidence="1">
    <location>
        <begin position="190"/>
        <end position="217"/>
    </location>
</feature>
<gene>
    <name evidence="2" type="ORF">PVAP13_8KG091084</name>
</gene>
<comment type="caution">
    <text evidence="2">The sequence shown here is derived from an EMBL/GenBank/DDBJ whole genome shotgun (WGS) entry which is preliminary data.</text>
</comment>
<evidence type="ECO:0000256" key="1">
    <source>
        <dbReference type="SAM" id="MobiDB-lite"/>
    </source>
</evidence>
<name>A0A8T0PE73_PANVG</name>
<accession>A0A8T0PE73</accession>
<sequence>MDSSTWEPLVAYGDSEMSSSTFSDSEVPPAVVDAEEEEAVSSALVPVKIQADPKMKGLNLVEAVPLRMIPVPYGGKVPVPFDEDELRRLKGQSARVGKREVPVPSELKSHKNYTEGDWTAFIEFRDDGRKDWTFQHREYRRDFRSKNDVKNFLDKNGPTTGMFKGRKLQKKKTACSEGHNSAGTRKFTRVRKAANDNAKENVSASHSVKPDMPSGFM</sequence>
<evidence type="ECO:0000313" key="2">
    <source>
        <dbReference type="EMBL" id="KAG2560431.1"/>
    </source>
</evidence>
<proteinExistence type="predicted"/>
<organism evidence="2 3">
    <name type="scientific">Panicum virgatum</name>
    <name type="common">Blackwell switchgrass</name>
    <dbReference type="NCBI Taxonomy" id="38727"/>
    <lineage>
        <taxon>Eukaryota</taxon>
        <taxon>Viridiplantae</taxon>
        <taxon>Streptophyta</taxon>
        <taxon>Embryophyta</taxon>
        <taxon>Tracheophyta</taxon>
        <taxon>Spermatophyta</taxon>
        <taxon>Magnoliopsida</taxon>
        <taxon>Liliopsida</taxon>
        <taxon>Poales</taxon>
        <taxon>Poaceae</taxon>
        <taxon>PACMAD clade</taxon>
        <taxon>Panicoideae</taxon>
        <taxon>Panicodae</taxon>
        <taxon>Paniceae</taxon>
        <taxon>Panicinae</taxon>
        <taxon>Panicum</taxon>
        <taxon>Panicum sect. Hiantes</taxon>
    </lineage>
</organism>